<name>A0ACC1ANT9_9ROSI</name>
<comment type="caution">
    <text evidence="1">The sequence shown here is derived from an EMBL/GenBank/DDBJ whole genome shotgun (WGS) entry which is preliminary data.</text>
</comment>
<evidence type="ECO:0000313" key="2">
    <source>
        <dbReference type="Proteomes" id="UP001164250"/>
    </source>
</evidence>
<dbReference type="EMBL" id="CM047905">
    <property type="protein sequence ID" value="KAJ0088342.1"/>
    <property type="molecule type" value="Genomic_DNA"/>
</dbReference>
<protein>
    <submittedName>
        <fullName evidence="1">Uncharacterized protein</fullName>
    </submittedName>
</protein>
<organism evidence="1 2">
    <name type="scientific">Pistacia atlantica</name>
    <dbReference type="NCBI Taxonomy" id="434234"/>
    <lineage>
        <taxon>Eukaryota</taxon>
        <taxon>Viridiplantae</taxon>
        <taxon>Streptophyta</taxon>
        <taxon>Embryophyta</taxon>
        <taxon>Tracheophyta</taxon>
        <taxon>Spermatophyta</taxon>
        <taxon>Magnoliopsida</taxon>
        <taxon>eudicotyledons</taxon>
        <taxon>Gunneridae</taxon>
        <taxon>Pentapetalae</taxon>
        <taxon>rosids</taxon>
        <taxon>malvids</taxon>
        <taxon>Sapindales</taxon>
        <taxon>Anacardiaceae</taxon>
        <taxon>Pistacia</taxon>
    </lineage>
</organism>
<proteinExistence type="predicted"/>
<reference evidence="2" key="1">
    <citation type="journal article" date="2023" name="G3 (Bethesda)">
        <title>Genome assembly and association tests identify interacting loci associated with vigor, precocity, and sex in interspecific pistachio rootstocks.</title>
        <authorList>
            <person name="Palmer W."/>
            <person name="Jacygrad E."/>
            <person name="Sagayaradj S."/>
            <person name="Cavanaugh K."/>
            <person name="Han R."/>
            <person name="Bertier L."/>
            <person name="Beede B."/>
            <person name="Kafkas S."/>
            <person name="Golino D."/>
            <person name="Preece J."/>
            <person name="Michelmore R."/>
        </authorList>
    </citation>
    <scope>NUCLEOTIDE SEQUENCE [LARGE SCALE GENOMIC DNA]</scope>
</reference>
<dbReference type="Proteomes" id="UP001164250">
    <property type="component" value="Chromosome 9"/>
</dbReference>
<evidence type="ECO:0000313" key="1">
    <source>
        <dbReference type="EMBL" id="KAJ0088342.1"/>
    </source>
</evidence>
<sequence length="287" mass="31092">MLGMPQMGTRGREVFGVCWLLSPSVVLACPMQLLALTVKICLLVCTVEGQTQMIMEQTGPFITLLGCLVFAKNSNASRLLLAFRLSNKMGLEAAVEATAEFLNKAVKSVLVGGPKLRVSKACDAFVELLDACGYALALMPSVQGPVPEHLPHFIGTYWVAEEKAIILQPDRVSIANGPAFGRVLMKDFLKALSKQLKCNTMAYDNYHRIYVPEGIPLKCEPKEALRGTLGSTARNLNCLKDAVGATLGYAQAVPENRVNACIGDGSFQVCGVIIWCLVIVLYLENQP</sequence>
<accession>A0ACC1ANT9</accession>
<keyword evidence="2" id="KW-1185">Reference proteome</keyword>
<gene>
    <name evidence="1" type="ORF">Patl1_31386</name>
</gene>